<evidence type="ECO:0000259" key="7">
    <source>
        <dbReference type="Pfam" id="PF07715"/>
    </source>
</evidence>
<dbReference type="GO" id="GO:0015344">
    <property type="term" value="F:siderophore uptake transmembrane transporter activity"/>
    <property type="evidence" value="ECO:0007669"/>
    <property type="project" value="TreeGrafter"/>
</dbReference>
<evidence type="ECO:0000256" key="1">
    <source>
        <dbReference type="ARBA" id="ARBA00004571"/>
    </source>
</evidence>
<reference evidence="8" key="2">
    <citation type="submission" date="2020-09" db="EMBL/GenBank/DDBJ databases">
        <authorList>
            <person name="Sun Q."/>
            <person name="Kim S."/>
        </authorList>
    </citation>
    <scope>NUCLEOTIDE SEQUENCE</scope>
    <source>
        <strain evidence="8">KCTC 23077</strain>
    </source>
</reference>
<dbReference type="InterPro" id="IPR012910">
    <property type="entry name" value="Plug_dom"/>
</dbReference>
<evidence type="ECO:0000256" key="5">
    <source>
        <dbReference type="ARBA" id="ARBA00023136"/>
    </source>
</evidence>
<keyword evidence="8" id="KW-0675">Receptor</keyword>
<evidence type="ECO:0000256" key="2">
    <source>
        <dbReference type="ARBA" id="ARBA00022448"/>
    </source>
</evidence>
<comment type="subcellular location">
    <subcellularLocation>
        <location evidence="1">Cell outer membrane</location>
        <topology evidence="1">Multi-pass membrane protein</topology>
    </subcellularLocation>
</comment>
<dbReference type="GO" id="GO:0044718">
    <property type="term" value="P:siderophore transmembrane transport"/>
    <property type="evidence" value="ECO:0007669"/>
    <property type="project" value="TreeGrafter"/>
</dbReference>
<keyword evidence="3" id="KW-1134">Transmembrane beta strand</keyword>
<evidence type="ECO:0000313" key="8">
    <source>
        <dbReference type="EMBL" id="GHA72634.1"/>
    </source>
</evidence>
<dbReference type="Gene3D" id="2.170.130.10">
    <property type="entry name" value="TonB-dependent receptor, plug domain"/>
    <property type="match status" value="1"/>
</dbReference>
<feature type="domain" description="TonB-dependent receptor plug" evidence="7">
    <location>
        <begin position="55"/>
        <end position="163"/>
    </location>
</feature>
<dbReference type="InterPro" id="IPR037066">
    <property type="entry name" value="Plug_dom_sf"/>
</dbReference>
<evidence type="ECO:0000313" key="9">
    <source>
        <dbReference type="Proteomes" id="UP000646426"/>
    </source>
</evidence>
<dbReference type="InterPro" id="IPR036942">
    <property type="entry name" value="Beta-barrel_TonB_sf"/>
</dbReference>
<dbReference type="InterPro" id="IPR039426">
    <property type="entry name" value="TonB-dep_rcpt-like"/>
</dbReference>
<evidence type="ECO:0000256" key="3">
    <source>
        <dbReference type="ARBA" id="ARBA00022452"/>
    </source>
</evidence>
<gene>
    <name evidence="8" type="primary">nicT</name>
    <name evidence="8" type="ORF">GCM10007067_06450</name>
</gene>
<dbReference type="Gene3D" id="2.40.170.20">
    <property type="entry name" value="TonB-dependent receptor, beta-barrel domain"/>
    <property type="match status" value="1"/>
</dbReference>
<proteinExistence type="predicted"/>
<organism evidence="8 9">
    <name type="scientific">Cognatilysobacter bugurensis</name>
    <dbReference type="NCBI Taxonomy" id="543356"/>
    <lineage>
        <taxon>Bacteria</taxon>
        <taxon>Pseudomonadati</taxon>
        <taxon>Pseudomonadota</taxon>
        <taxon>Gammaproteobacteria</taxon>
        <taxon>Lysobacterales</taxon>
        <taxon>Lysobacteraceae</taxon>
        <taxon>Cognatilysobacter</taxon>
    </lineage>
</organism>
<keyword evidence="6" id="KW-0998">Cell outer membrane</keyword>
<keyword evidence="5" id="KW-0472">Membrane</keyword>
<reference evidence="8" key="1">
    <citation type="journal article" date="2014" name="Int. J. Syst. Evol. Microbiol.">
        <title>Complete genome sequence of Corynebacterium casei LMG S-19264T (=DSM 44701T), isolated from a smear-ripened cheese.</title>
        <authorList>
            <consortium name="US DOE Joint Genome Institute (JGI-PGF)"/>
            <person name="Walter F."/>
            <person name="Albersmeier A."/>
            <person name="Kalinowski J."/>
            <person name="Ruckert C."/>
        </authorList>
    </citation>
    <scope>NUCLEOTIDE SEQUENCE</scope>
    <source>
        <strain evidence="8">KCTC 23077</strain>
    </source>
</reference>
<dbReference type="SUPFAM" id="SSF56935">
    <property type="entry name" value="Porins"/>
    <property type="match status" value="1"/>
</dbReference>
<name>A0A918SUJ2_9GAMM</name>
<dbReference type="Proteomes" id="UP000646426">
    <property type="component" value="Unassembled WGS sequence"/>
</dbReference>
<keyword evidence="2" id="KW-0813">Transport</keyword>
<keyword evidence="9" id="KW-1185">Reference proteome</keyword>
<evidence type="ECO:0000256" key="6">
    <source>
        <dbReference type="ARBA" id="ARBA00023237"/>
    </source>
</evidence>
<protein>
    <submittedName>
        <fullName evidence="8">TonB-dependent receptor</fullName>
    </submittedName>
</protein>
<dbReference type="EMBL" id="BMYD01000001">
    <property type="protein sequence ID" value="GHA72634.1"/>
    <property type="molecule type" value="Genomic_DNA"/>
</dbReference>
<dbReference type="AlphaFoldDB" id="A0A918SUJ2"/>
<dbReference type="PANTHER" id="PTHR30069">
    <property type="entry name" value="TONB-DEPENDENT OUTER MEMBRANE RECEPTOR"/>
    <property type="match status" value="1"/>
</dbReference>
<sequence length="688" mass="74719">MLPFHLAAAQNVATDNAAAPLAPTTAAAAANANAADLDRVVVVGRRLSLVGDAVSASEGTIGPAEIEARPLLRTGDLLEFVPGLVATQHSGSGKANQYFLRGFNLDHGTDFATFVDGMPVNMRTHGHGHGWTDLNFVIPEAVAEITYRKGPYYADVGDFASAGSARFRIADRVDDGNVEVGVGDDGYARGVVVDSFDAAGGSVLYAAELQRYDGPWDDIDEDVRKRSALLRYSAPTANGRWHIMGMAYRNRWNSADQIPARAVEQGLISEFGSLDTTVGGDASRESISAGWNGVALSGRLQAHVYAVRSSLDLWSNFTYLLDDPDNGDQFQQVDDRTLYGFGASQQWSRGADRWRVGVEGRYDDIDRVALLRTAGRQFVSAVRDDAVHEGSLGVFAAHEAHFGTRWRTYLGVRRDEYDFDVESALLLNSGDARAGITSYKASVAFAPSARTEWYASGGTGFHSNDARGTTIRVDPVTGEPASRVDPLVESIGAELGARLFSSQRFQATVALWALRLDSELVFVGDAGNTEASRPSARRGVELGGHWFGGERYTGHFEVSYSHARFRDDDPAGPEVPGAIPLVISAGIAGRYAHGWTANAQLRHFGRYPLIEDGSVESDGATIVNLRVGREWSRFGLFVDVLNALDSRDHDVDYFYASRLPGESASGVDDVHYHVFPRRSIRMSFAYRF</sequence>
<dbReference type="Pfam" id="PF07715">
    <property type="entry name" value="Plug"/>
    <property type="match status" value="1"/>
</dbReference>
<comment type="caution">
    <text evidence="8">The sequence shown here is derived from an EMBL/GenBank/DDBJ whole genome shotgun (WGS) entry which is preliminary data.</text>
</comment>
<keyword evidence="4" id="KW-0812">Transmembrane</keyword>
<evidence type="ECO:0000256" key="4">
    <source>
        <dbReference type="ARBA" id="ARBA00022692"/>
    </source>
</evidence>
<dbReference type="GO" id="GO:0009279">
    <property type="term" value="C:cell outer membrane"/>
    <property type="evidence" value="ECO:0007669"/>
    <property type="project" value="UniProtKB-SubCell"/>
</dbReference>
<accession>A0A918SUJ2</accession>
<dbReference type="PANTHER" id="PTHR30069:SF36">
    <property type="entry name" value="BLL6948 PROTEIN"/>
    <property type="match status" value="1"/>
</dbReference>